<name>A0A1A9RI54_EIKCO</name>
<reference evidence="3" key="1">
    <citation type="submission" date="2016-05" db="EMBL/GenBank/DDBJ databases">
        <title>Draft genome of Corynebacterium afermentans subsp. afermentans LCDC 88199T.</title>
        <authorList>
            <person name="Bernier A.-M."/>
            <person name="Bernard K."/>
        </authorList>
    </citation>
    <scope>NUCLEOTIDE SEQUENCE [LARGE SCALE GENOMIC DNA]</scope>
    <source>
        <strain evidence="3">NML01-0328</strain>
    </source>
</reference>
<keyword evidence="1" id="KW-0732">Signal</keyword>
<organism evidence="2 3">
    <name type="scientific">Eikenella corrodens</name>
    <dbReference type="NCBI Taxonomy" id="539"/>
    <lineage>
        <taxon>Bacteria</taxon>
        <taxon>Pseudomonadati</taxon>
        <taxon>Pseudomonadota</taxon>
        <taxon>Betaproteobacteria</taxon>
        <taxon>Neisseriales</taxon>
        <taxon>Neisseriaceae</taxon>
        <taxon>Eikenella</taxon>
    </lineage>
</organism>
<dbReference type="RefSeq" id="WP_064104016.1">
    <property type="nucleotide sequence ID" value="NZ_LXSF01000001.1"/>
</dbReference>
<feature type="signal peptide" evidence="1">
    <location>
        <begin position="1"/>
        <end position="17"/>
    </location>
</feature>
<gene>
    <name evidence="2" type="ORF">A7P85_01485</name>
</gene>
<feature type="chain" id="PRO_5008395812" description="Lipoprotein" evidence="1">
    <location>
        <begin position="18"/>
        <end position="100"/>
    </location>
</feature>
<dbReference type="EMBL" id="LXSF01000001">
    <property type="protein sequence ID" value="OAM18377.1"/>
    <property type="molecule type" value="Genomic_DNA"/>
</dbReference>
<comment type="caution">
    <text evidence="2">The sequence shown here is derived from an EMBL/GenBank/DDBJ whole genome shotgun (WGS) entry which is preliminary data.</text>
</comment>
<protein>
    <recommendedName>
        <fullName evidence="4">Lipoprotein</fullName>
    </recommendedName>
</protein>
<evidence type="ECO:0000256" key="1">
    <source>
        <dbReference type="SAM" id="SignalP"/>
    </source>
</evidence>
<evidence type="ECO:0008006" key="4">
    <source>
        <dbReference type="Google" id="ProtNLM"/>
    </source>
</evidence>
<evidence type="ECO:0000313" key="2">
    <source>
        <dbReference type="EMBL" id="OAM18377.1"/>
    </source>
</evidence>
<accession>A0A1A9RI54</accession>
<dbReference type="PROSITE" id="PS51257">
    <property type="entry name" value="PROKAR_LIPOPROTEIN"/>
    <property type="match status" value="1"/>
</dbReference>
<proteinExistence type="predicted"/>
<dbReference type="Proteomes" id="UP000078003">
    <property type="component" value="Unassembled WGS sequence"/>
</dbReference>
<dbReference type="AlphaFoldDB" id="A0A1A9RI54"/>
<sequence length="100" mass="11185">MKPILFLSVLLVLTACASNSAVGTSRSGFIAQCTSRFNSRANTAQLRRLCACTYDTLRSRYSAREWQRVTSAYDRGQSNPVLERQMSAAANSCVRRYPVR</sequence>
<evidence type="ECO:0000313" key="3">
    <source>
        <dbReference type="Proteomes" id="UP000078003"/>
    </source>
</evidence>